<dbReference type="InParanoid" id="Q9HJQ9"/>
<dbReference type="EnsemblBacteria" id="CAC12037">
    <property type="protein sequence ID" value="CAC12037"/>
    <property type="gene ID" value="CAC12037"/>
</dbReference>
<dbReference type="KEGG" id="tac:Ta0908"/>
<evidence type="ECO:0000313" key="2">
    <source>
        <dbReference type="Proteomes" id="UP000001024"/>
    </source>
</evidence>
<evidence type="ECO:0000313" key="1">
    <source>
        <dbReference type="EMBL" id="CAC12037.1"/>
    </source>
</evidence>
<dbReference type="HOGENOM" id="CLU_1640045_0_0_2"/>
<protein>
    <submittedName>
        <fullName evidence="1">Uncharacterized protein</fullName>
    </submittedName>
</protein>
<reference evidence="1 2" key="1">
    <citation type="journal article" date="2000" name="Nature">
        <title>The genome sequence of the thermoacidophilic scavenger Thermoplasma acidophilum.</title>
        <authorList>
            <person name="Ruepp A."/>
            <person name="Graml W."/>
            <person name="Santos-Martinez M.L."/>
            <person name="Koretke K.K."/>
            <person name="Volker C."/>
            <person name="Mewes H.W."/>
            <person name="Frishman D."/>
            <person name="Stocker S."/>
            <person name="Lupas A.N."/>
            <person name="Baumeister W."/>
        </authorList>
    </citation>
    <scope>NUCLEOTIDE SEQUENCE [LARGE SCALE GENOMIC DNA]</scope>
    <source>
        <strain evidence="2">ATCC 25905 / DSM 1728 / JCM 9062 / NBRC 15155 / AMRC-C165</strain>
    </source>
</reference>
<dbReference type="EMBL" id="AL445065">
    <property type="protein sequence ID" value="CAC12037.1"/>
    <property type="molecule type" value="Genomic_DNA"/>
</dbReference>
<dbReference type="Proteomes" id="UP000001024">
    <property type="component" value="Chromosome"/>
</dbReference>
<accession>Q9HJQ9</accession>
<keyword evidence="2" id="KW-1185">Reference proteome</keyword>
<dbReference type="AlphaFoldDB" id="Q9HJQ9"/>
<proteinExistence type="predicted"/>
<sequence length="161" mass="19480">MIANVEWPHNRDEKATKDIGKDCLCSEAYHCTYKCRSKYNRRNIYTQGSQDGKGYYEIPNKAYYERHIFQMPVFLMSGEESLKILHHYLDNSINYHTYDYCIKYVREFQWNYVKQAYHVEQRKQCHHNGSKYYHINCNGSCLPSVHGFTLFYHLKYFGKHF</sequence>
<organism evidence="1 2">
    <name type="scientific">Thermoplasma acidophilum (strain ATCC 25905 / DSM 1728 / JCM 9062 / NBRC 15155 / AMRC-C165)</name>
    <dbReference type="NCBI Taxonomy" id="273075"/>
    <lineage>
        <taxon>Archaea</taxon>
        <taxon>Methanobacteriati</taxon>
        <taxon>Thermoplasmatota</taxon>
        <taxon>Thermoplasmata</taxon>
        <taxon>Thermoplasmatales</taxon>
        <taxon>Thermoplasmataceae</taxon>
        <taxon>Thermoplasma</taxon>
    </lineage>
</organism>
<gene>
    <name evidence="1" type="ordered locus">Ta0908</name>
</gene>
<name>Q9HJQ9_THEAC</name>